<reference evidence="1 2" key="1">
    <citation type="submission" date="2018-03" db="EMBL/GenBank/DDBJ databases">
        <title>Genomic Encyclopedia of Archaeal and Bacterial Type Strains, Phase II (KMG-II): from individual species to whole genera.</title>
        <authorList>
            <person name="Goeker M."/>
        </authorList>
    </citation>
    <scope>NUCLEOTIDE SEQUENCE [LARGE SCALE GENOMIC DNA]</scope>
    <source>
        <strain evidence="1 2">DSM 29057</strain>
    </source>
</reference>
<gene>
    <name evidence="1" type="ORF">CLV60_101118</name>
</gene>
<name>A0A2P8GIE9_9BACT</name>
<sequence>MYEPALPAGYAREAFEKDFSDVLYISNTDEKLRKRLMSYPAELYMGKEIEECFIAGKLLKHPKEVNVFLNGGFTHEDSVTIIETVSQLSAVSPNLTIRLTHPGAYEPDHGIVINLKESPNQSQAIQLNNQVIAGKSCMHPKPIKNKIEITLDGSPRSEALRKKSLIQSLYFSVVPIKLNKTRAEELCSISENGIAFKRHYLNLLNLLYANELVDDHEIGNFIKIRSNLKS</sequence>
<keyword evidence="2" id="KW-1185">Reference proteome</keyword>
<proteinExistence type="predicted"/>
<dbReference type="Proteomes" id="UP000241964">
    <property type="component" value="Unassembled WGS sequence"/>
</dbReference>
<protein>
    <submittedName>
        <fullName evidence="1">Uncharacterized protein</fullName>
    </submittedName>
</protein>
<evidence type="ECO:0000313" key="1">
    <source>
        <dbReference type="EMBL" id="PSL33749.1"/>
    </source>
</evidence>
<comment type="caution">
    <text evidence="1">The sequence shown here is derived from an EMBL/GenBank/DDBJ whole genome shotgun (WGS) entry which is preliminary data.</text>
</comment>
<evidence type="ECO:0000313" key="2">
    <source>
        <dbReference type="Proteomes" id="UP000241964"/>
    </source>
</evidence>
<organism evidence="1 2">
    <name type="scientific">Dyadobacter jiangsuensis</name>
    <dbReference type="NCBI Taxonomy" id="1591085"/>
    <lineage>
        <taxon>Bacteria</taxon>
        <taxon>Pseudomonadati</taxon>
        <taxon>Bacteroidota</taxon>
        <taxon>Cytophagia</taxon>
        <taxon>Cytophagales</taxon>
        <taxon>Spirosomataceae</taxon>
        <taxon>Dyadobacter</taxon>
    </lineage>
</organism>
<dbReference type="AlphaFoldDB" id="A0A2P8GIE9"/>
<dbReference type="EMBL" id="PYAS01000001">
    <property type="protein sequence ID" value="PSL33749.1"/>
    <property type="molecule type" value="Genomic_DNA"/>
</dbReference>
<accession>A0A2P8GIE9</accession>